<proteinExistence type="predicted"/>
<dbReference type="InterPro" id="IPR001789">
    <property type="entry name" value="Sig_transdc_resp-reg_receiver"/>
</dbReference>
<dbReference type="InterPro" id="IPR003594">
    <property type="entry name" value="HATPase_dom"/>
</dbReference>
<dbReference type="InterPro" id="IPR035965">
    <property type="entry name" value="PAS-like_dom_sf"/>
</dbReference>
<dbReference type="InterPro" id="IPR050956">
    <property type="entry name" value="2C_system_His_kinase"/>
</dbReference>
<gene>
    <name evidence="6" type="ORF">BD289DRAFT_363365</name>
</gene>
<accession>A0A2T3AFF9</accession>
<evidence type="ECO:0000313" key="6">
    <source>
        <dbReference type="EMBL" id="PSR94531.1"/>
    </source>
</evidence>
<evidence type="ECO:0000256" key="1">
    <source>
        <dbReference type="ARBA" id="ARBA00022553"/>
    </source>
</evidence>
<keyword evidence="1 2" id="KW-0597">Phosphoprotein</keyword>
<feature type="region of interest" description="Disordered" evidence="3">
    <location>
        <begin position="1329"/>
        <end position="1362"/>
    </location>
</feature>
<dbReference type="InterPro" id="IPR005467">
    <property type="entry name" value="His_kinase_dom"/>
</dbReference>
<dbReference type="Pfam" id="PF26131">
    <property type="entry name" value="PAS-like"/>
    <property type="match status" value="1"/>
</dbReference>
<dbReference type="CDD" id="cd00082">
    <property type="entry name" value="HisKA"/>
    <property type="match status" value="1"/>
</dbReference>
<dbReference type="CDD" id="cd00130">
    <property type="entry name" value="PAS"/>
    <property type="match status" value="1"/>
</dbReference>
<evidence type="ECO:0000259" key="4">
    <source>
        <dbReference type="PROSITE" id="PS50109"/>
    </source>
</evidence>
<dbReference type="PANTHER" id="PTHR43719:SF30">
    <property type="entry name" value="TWO-COMPONENT SYSTEM RESPONSE REGULATOR"/>
    <property type="match status" value="1"/>
</dbReference>
<evidence type="ECO:0000313" key="7">
    <source>
        <dbReference type="Proteomes" id="UP000241462"/>
    </source>
</evidence>
<dbReference type="SUPFAM" id="SSF55874">
    <property type="entry name" value="ATPase domain of HSP90 chaperone/DNA topoisomerase II/histidine kinase"/>
    <property type="match status" value="1"/>
</dbReference>
<dbReference type="SUPFAM" id="SSF52172">
    <property type="entry name" value="CheY-like"/>
    <property type="match status" value="1"/>
</dbReference>
<feature type="domain" description="Histidine kinase" evidence="4">
    <location>
        <begin position="839"/>
        <end position="1130"/>
    </location>
</feature>
<feature type="domain" description="Response regulatory" evidence="5">
    <location>
        <begin position="1184"/>
        <end position="1329"/>
    </location>
</feature>
<dbReference type="PROSITE" id="PS50109">
    <property type="entry name" value="HIS_KIN"/>
    <property type="match status" value="1"/>
</dbReference>
<evidence type="ECO:0000256" key="3">
    <source>
        <dbReference type="SAM" id="MobiDB-lite"/>
    </source>
</evidence>
<sequence>MPNGRQPKFSTAAESAAAMLHRLREEHNVVRTVKLPKGHASSTSPAVRAGGHGIGLSTPGSASSDNISPIASQISHSHNQTRQFPPELHELQGFSVLDLLEADERPSFIIDVSNTANFHQDAPLQLVFANASLRASEGVFELISQTPGSNSEFSRFKAWILSFIKDSQSMDVSLPSLSYGGISWTCSTLANRFRFVSGNASAVSITPTSPIPPARASSVAEQRARCVIPPAARKVAVVTPDRALSDADYFGDADPHDVDIAAARRAQSEPKDFAGELRPDTPEIHTNEENLPPPSPGSELTQTFDWTRIDDISVLSPHLQFARSIRWEETPLGPIEHWPGELRTMSNMVMGSPHPAAMYWGPEHIAIYNEAYLPMAGNKHPKLMGQSYIEAWAEIWDELKPVFDSAWYSGQATMKHDDRLFISRNGFLEETFFNWSVVPLVGSSGNVVALYNPAFENTRRKVNERRMFTLREVGEMTALARDVQQFWKQVHRGLEYNEFDIPFALIYSVVEDPDSDMSSMHSGSATNPPKIQLAGSLGVPAGHFYSEMSTIDLRTSADGFAPYLRVSMTLPSAPIILSKQEGTLPQHLIEGIQWRGFGDPSRTVVVFPVHPTTGDGVVGFVVVGVNPRRPYNDDYRLFINLLSRQLATSMASVVLFEEEIKRGQQAARMAALDRQQLSQELRLRTQEAVESEYKFSRMAEFAPVGIFITNAQGDINFCNDSWWEISRHPRTTDSFVSWMDSILPQDRLAVEAAWDRLINDKVSITQEFRFKAPREVNGHTIETWALMSAYPEKNDAGDTKAIFGCITDISQQKWAEAFQKQRREEALELKRQQENFIDMTSHEMRNPLSALCQCADEIVGSILAYRKMESDTNISERLQSTLDVCLEAANTISLCANHQKKIINDVLTLSRLDSRMLEVTPTLVKPVEVIETSLKMFDAELVSNNIKSEFRIDQSYYSMGIQQALLDPARLQQVLINLLTNAIKFTQKQEQRSIIVTLGASTDVSKAQVAGIEFFPVNVEEEEEEDFDEVEKPEKKEEVDITDGDQWGGGDKFNLHLSVSDTGPGLTNEERAMLFQRFRQTSPRTHVEYGGSGLGLFISRMLTELQGGQIGVISEKGAGSTFAFYIKSRKSVEVPPQAPPPSLMLTGTALATQSVLRQDNDRSGSQTAGAGLHMVPELDPSTVDVLVVEDNEVNQKVLGRLLRRFGFKAHLANHGGEAIAKLQKSRHWNHQAAASEGIEPVEMEDDEEIINVSIVLMDLEMPIMDGMTCARRIRELESQGVITARLPIIAVTAYVRPEQIGQARASGMDDIVSKPFRAPELTPKITNLLLNPPTGETPMTASPMSLASPDSDQPSAFPFSST</sequence>
<organism evidence="6 7">
    <name type="scientific">Coniella lustricola</name>
    <dbReference type="NCBI Taxonomy" id="2025994"/>
    <lineage>
        <taxon>Eukaryota</taxon>
        <taxon>Fungi</taxon>
        <taxon>Dikarya</taxon>
        <taxon>Ascomycota</taxon>
        <taxon>Pezizomycotina</taxon>
        <taxon>Sordariomycetes</taxon>
        <taxon>Sordariomycetidae</taxon>
        <taxon>Diaporthales</taxon>
        <taxon>Schizoparmaceae</taxon>
        <taxon>Coniella</taxon>
    </lineage>
</organism>
<keyword evidence="7" id="KW-1185">Reference proteome</keyword>
<feature type="compositionally biased region" description="Basic and acidic residues" evidence="3">
    <location>
        <begin position="266"/>
        <end position="288"/>
    </location>
</feature>
<dbReference type="PROSITE" id="PS50110">
    <property type="entry name" value="RESPONSE_REGULATORY"/>
    <property type="match status" value="1"/>
</dbReference>
<dbReference type="CDD" id="cd17546">
    <property type="entry name" value="REC_hyHK_CKI1_RcsC-like"/>
    <property type="match status" value="1"/>
</dbReference>
<feature type="compositionally biased region" description="Polar residues" evidence="3">
    <location>
        <begin position="58"/>
        <end position="69"/>
    </location>
</feature>
<dbReference type="OrthoDB" id="303614at2759"/>
<dbReference type="Gene3D" id="1.10.287.130">
    <property type="match status" value="1"/>
</dbReference>
<dbReference type="InterPro" id="IPR000014">
    <property type="entry name" value="PAS"/>
</dbReference>
<dbReference type="Pfam" id="PF02518">
    <property type="entry name" value="HATPase_c"/>
    <property type="match status" value="1"/>
</dbReference>
<dbReference type="Gene3D" id="3.30.565.10">
    <property type="entry name" value="Histidine kinase-like ATPase, C-terminal domain"/>
    <property type="match status" value="1"/>
</dbReference>
<evidence type="ECO:0000259" key="5">
    <source>
        <dbReference type="PROSITE" id="PS50110"/>
    </source>
</evidence>
<reference evidence="6 7" key="1">
    <citation type="journal article" date="2018" name="Mycol. Prog.">
        <title>Coniella lustricola, a new species from submerged detritus.</title>
        <authorList>
            <person name="Raudabaugh D.B."/>
            <person name="Iturriaga T."/>
            <person name="Carver A."/>
            <person name="Mondo S."/>
            <person name="Pangilinan J."/>
            <person name="Lipzen A."/>
            <person name="He G."/>
            <person name="Amirebrahimi M."/>
            <person name="Grigoriev I.V."/>
            <person name="Miller A.N."/>
        </authorList>
    </citation>
    <scope>NUCLEOTIDE SEQUENCE [LARGE SCALE GENOMIC DNA]</scope>
    <source>
        <strain evidence="6 7">B22-T-1</strain>
    </source>
</reference>
<dbReference type="GO" id="GO:0000155">
    <property type="term" value="F:phosphorelay sensor kinase activity"/>
    <property type="evidence" value="ECO:0007669"/>
    <property type="project" value="InterPro"/>
</dbReference>
<feature type="compositionally biased region" description="Polar residues" evidence="3">
    <location>
        <begin position="1337"/>
        <end position="1362"/>
    </location>
</feature>
<dbReference type="Pfam" id="PF00072">
    <property type="entry name" value="Response_reg"/>
    <property type="match status" value="1"/>
</dbReference>
<dbReference type="SUPFAM" id="SSF47384">
    <property type="entry name" value="Homodimeric domain of signal transducing histidine kinase"/>
    <property type="match status" value="1"/>
</dbReference>
<feature type="region of interest" description="Disordered" evidence="3">
    <location>
        <begin position="1023"/>
        <end position="1044"/>
    </location>
</feature>
<dbReference type="Gene3D" id="3.30.450.20">
    <property type="entry name" value="PAS domain"/>
    <property type="match status" value="2"/>
</dbReference>
<dbReference type="InterPro" id="IPR011006">
    <property type="entry name" value="CheY-like_superfamily"/>
</dbReference>
<dbReference type="SMART" id="SM00448">
    <property type="entry name" value="REC"/>
    <property type="match status" value="1"/>
</dbReference>
<dbReference type="Gene3D" id="3.40.50.2300">
    <property type="match status" value="1"/>
</dbReference>
<feature type="modified residue" description="4-aspartylphosphate" evidence="2">
    <location>
        <position position="1258"/>
    </location>
</feature>
<dbReference type="SMART" id="SM00387">
    <property type="entry name" value="HATPase_c"/>
    <property type="match status" value="1"/>
</dbReference>
<dbReference type="InterPro" id="IPR058846">
    <property type="entry name" value="PAS-like"/>
</dbReference>
<feature type="region of interest" description="Disordered" evidence="3">
    <location>
        <begin position="37"/>
        <end position="69"/>
    </location>
</feature>
<protein>
    <submittedName>
        <fullName evidence="6">Uncharacterized protein</fullName>
    </submittedName>
</protein>
<evidence type="ECO:0000256" key="2">
    <source>
        <dbReference type="PROSITE-ProRule" id="PRU00169"/>
    </source>
</evidence>
<dbReference type="EMBL" id="KZ678397">
    <property type="protein sequence ID" value="PSR94531.1"/>
    <property type="molecule type" value="Genomic_DNA"/>
</dbReference>
<dbReference type="InterPro" id="IPR004358">
    <property type="entry name" value="Sig_transdc_His_kin-like_C"/>
</dbReference>
<feature type="region of interest" description="Disordered" evidence="3">
    <location>
        <begin position="266"/>
        <end position="298"/>
    </location>
</feature>
<dbReference type="InParanoid" id="A0A2T3AFF9"/>
<name>A0A2T3AFF9_9PEZI</name>
<dbReference type="PRINTS" id="PR00344">
    <property type="entry name" value="BCTRLSENSOR"/>
</dbReference>
<dbReference type="STRING" id="2025994.A0A2T3AFF9"/>
<dbReference type="SUPFAM" id="SSF55785">
    <property type="entry name" value="PYP-like sensor domain (PAS domain)"/>
    <property type="match status" value="1"/>
</dbReference>
<dbReference type="PANTHER" id="PTHR43719">
    <property type="entry name" value="TWO-COMPONENT HISTIDINE KINASE"/>
    <property type="match status" value="1"/>
</dbReference>
<dbReference type="Proteomes" id="UP000241462">
    <property type="component" value="Unassembled WGS sequence"/>
</dbReference>
<dbReference type="InterPro" id="IPR036097">
    <property type="entry name" value="HisK_dim/P_sf"/>
</dbReference>
<dbReference type="InterPro" id="IPR003661">
    <property type="entry name" value="HisK_dim/P_dom"/>
</dbReference>
<dbReference type="Pfam" id="PF13188">
    <property type="entry name" value="PAS_8"/>
    <property type="match status" value="1"/>
</dbReference>
<dbReference type="InterPro" id="IPR036890">
    <property type="entry name" value="HATPase_C_sf"/>
</dbReference>
<feature type="compositionally biased region" description="Basic and acidic residues" evidence="3">
    <location>
        <begin position="1030"/>
        <end position="1039"/>
    </location>
</feature>